<accession>A0A933W7G5</accession>
<evidence type="ECO:0000313" key="5">
    <source>
        <dbReference type="Proteomes" id="UP000696931"/>
    </source>
</evidence>
<reference evidence="4" key="1">
    <citation type="submission" date="2020-07" db="EMBL/GenBank/DDBJ databases">
        <title>Huge and variable diversity of episymbiotic CPR bacteria and DPANN archaea in groundwater ecosystems.</title>
        <authorList>
            <person name="He C.Y."/>
            <person name="Keren R."/>
            <person name="Whittaker M."/>
            <person name="Farag I.F."/>
            <person name="Doudna J."/>
            <person name="Cate J.H.D."/>
            <person name="Banfield J.F."/>
        </authorList>
    </citation>
    <scope>NUCLEOTIDE SEQUENCE</scope>
    <source>
        <strain evidence="4">NC_groundwater_1813_Pr3_B-0.1um_71_17</strain>
    </source>
</reference>
<dbReference type="Proteomes" id="UP000696931">
    <property type="component" value="Unassembled WGS sequence"/>
</dbReference>
<dbReference type="AlphaFoldDB" id="A0A933W7G5"/>
<dbReference type="Gene3D" id="2.130.10.10">
    <property type="entry name" value="YVTN repeat-like/Quinoprotein amine dehydrogenase"/>
    <property type="match status" value="4"/>
</dbReference>
<dbReference type="InterPro" id="IPR052025">
    <property type="entry name" value="Xyloglucanase_GH74"/>
</dbReference>
<keyword evidence="2" id="KW-0732">Signal</keyword>
<dbReference type="CDD" id="cd15482">
    <property type="entry name" value="Sialidase_non-viral"/>
    <property type="match status" value="2"/>
</dbReference>
<dbReference type="InterPro" id="IPR031778">
    <property type="entry name" value="Sortilin_N"/>
</dbReference>
<comment type="caution">
    <text evidence="4">The sequence shown here is derived from an EMBL/GenBank/DDBJ whole genome shotgun (WGS) entry which is preliminary data.</text>
</comment>
<protein>
    <submittedName>
        <fullName evidence="4">Glycosyl hydrolase</fullName>
    </submittedName>
</protein>
<name>A0A933W7G5_UNCEI</name>
<evidence type="ECO:0000259" key="3">
    <source>
        <dbReference type="Pfam" id="PF15902"/>
    </source>
</evidence>
<gene>
    <name evidence="4" type="ORF">HZA61_00240</name>
</gene>
<sequence length="1101" mass="120831">MNRKSLLWTSVLCLSLVSGAAFAAARPAAKPADKKPESKLSASSFAGLKFRSIGPALTSGRIVDVAVHPRDKSTWYVAAAYGGVWKTTNAGTTWKPIFDSQGTSSIGCVTLDPRNPLTVWVGTGENNSQRSVGWGDGVYRSDDGGRSWANVGLKASEHIGQIAVHPSNSDVVLVAAQGPLWASGGDRGLYKTTDGGKTWKRVLHVDEWTGASEVRFDPKDANIVYAVTYQRHRKEWTLIDGGPGSGIWKSMDGGDTWKKLSGGLPTEDMGKIGITTPPNEPGAIVAVVEAANGKSGTYRSDDYGANWEKVSDHCSGSPQYYNELFSDPNVPGRLYSVDTFLQTSDDGGRTWRRAGERHKHVDNHIVWVDPDDSRHLLVGCDGGLYESFDRCATWKYFGNIPVTQFYKLEVDDSKPFYYVYGGTQDNNTQGGPSRTNNVHGIRNSDWFITVGGDGFQPRVDPSNPNIVYSESQHGGLVRYDRATGENIDIQPQPEPGEDGSRWNWDSPLIISPFSPSRLYFASQRIYRSDDRGDTWKPVSGDLSRGIDRNKLPIMGRVWSVDAVAKNRSTTVYGNVVALFESPLKEGLLWAGTDDGLLHVTEDGGAHWRRIETPAGVGEYAYVTRVVASQHAVNTVYVTYDRHRMGDLKPYVLKSTDLGRTWTHITSDLPVNGSVFAFAEDHVSADLLFVGTEFGAFFTQDGGRRWIKLTGGLPVQSIHDIAIQKREGDLVLGSFSRGFYILDDYSALRSMNESRLNEEAVLLPVRKTPMYIPASPMGGAGPAEQGHMMYTAENPPFGAVFTYWLRDEYQTMREKRQEREKAEKKAGLNSFYPSWDSLRAEATEEEPAIVLTVTDAAGNVVRRITGPADAGFHRVAWDLRWSSSEPAVLGPRTRGEWDDTPTGPLALPGTYTVTLAKRVGGVLTAVGQPQQFVCEPLLTPSLPPADRAATLAFAQKTARLQRAVLGAGRLFNEAQGRLPLLASALDESTRPTEDLRTELRGLRKRFEALGVTLYGDRVLRNAEEAFPPSLTERVNQVVGGHWSSTSAPTATHRRGYDIAAADFAKALDQLRTLVRDLQALEAKAEAAGSPWTPGRLPEWKPE</sequence>
<evidence type="ECO:0000256" key="2">
    <source>
        <dbReference type="SAM" id="SignalP"/>
    </source>
</evidence>
<dbReference type="InterPro" id="IPR015943">
    <property type="entry name" value="WD40/YVTN_repeat-like_dom_sf"/>
</dbReference>
<feature type="chain" id="PRO_5037878236" evidence="2">
    <location>
        <begin position="24"/>
        <end position="1101"/>
    </location>
</feature>
<keyword evidence="1" id="KW-0677">Repeat</keyword>
<proteinExistence type="predicted"/>
<keyword evidence="4" id="KW-0378">Hydrolase</keyword>
<dbReference type="InterPro" id="IPR036278">
    <property type="entry name" value="Sialidase_sf"/>
</dbReference>
<dbReference type="Pfam" id="PF15902">
    <property type="entry name" value="Sortilin-Vps10"/>
    <property type="match status" value="1"/>
</dbReference>
<evidence type="ECO:0000313" key="4">
    <source>
        <dbReference type="EMBL" id="MBI5167891.1"/>
    </source>
</evidence>
<dbReference type="GO" id="GO:0016787">
    <property type="term" value="F:hydrolase activity"/>
    <property type="evidence" value="ECO:0007669"/>
    <property type="project" value="UniProtKB-KW"/>
</dbReference>
<dbReference type="GO" id="GO:0010411">
    <property type="term" value="P:xyloglucan metabolic process"/>
    <property type="evidence" value="ECO:0007669"/>
    <property type="project" value="TreeGrafter"/>
</dbReference>
<evidence type="ECO:0000256" key="1">
    <source>
        <dbReference type="ARBA" id="ARBA00022737"/>
    </source>
</evidence>
<dbReference type="SUPFAM" id="SSF50939">
    <property type="entry name" value="Sialidases"/>
    <property type="match status" value="1"/>
</dbReference>
<feature type="signal peptide" evidence="2">
    <location>
        <begin position="1"/>
        <end position="23"/>
    </location>
</feature>
<dbReference type="Gene3D" id="2.60.40.4070">
    <property type="match status" value="1"/>
</dbReference>
<dbReference type="SUPFAM" id="SSF110296">
    <property type="entry name" value="Oligoxyloglucan reducing end-specific cellobiohydrolase"/>
    <property type="match status" value="1"/>
</dbReference>
<organism evidence="4 5">
    <name type="scientific">Eiseniibacteriota bacterium</name>
    <dbReference type="NCBI Taxonomy" id="2212470"/>
    <lineage>
        <taxon>Bacteria</taxon>
        <taxon>Candidatus Eiseniibacteriota</taxon>
    </lineage>
</organism>
<dbReference type="PANTHER" id="PTHR43739">
    <property type="entry name" value="XYLOGLUCANASE (EUROFUNG)"/>
    <property type="match status" value="1"/>
</dbReference>
<dbReference type="PANTHER" id="PTHR43739:SF5">
    <property type="entry name" value="EXO-ALPHA-SIALIDASE"/>
    <property type="match status" value="1"/>
</dbReference>
<feature type="domain" description="Sortilin N-terminal" evidence="3">
    <location>
        <begin position="138"/>
        <end position="261"/>
    </location>
</feature>
<dbReference type="EMBL" id="JACRIW010000003">
    <property type="protein sequence ID" value="MBI5167891.1"/>
    <property type="molecule type" value="Genomic_DNA"/>
</dbReference>